<dbReference type="Proteomes" id="UP000002281">
    <property type="component" value="Chromosome 10"/>
</dbReference>
<protein>
    <submittedName>
        <fullName evidence="3">Meiotic double-stranded break formation protein 4</fullName>
    </submittedName>
</protein>
<dbReference type="InterPro" id="IPR025888">
    <property type="entry name" value="MEI4"/>
</dbReference>
<dbReference type="ExpressionAtlas" id="F7DYT0">
    <property type="expression patterns" value="baseline"/>
</dbReference>
<dbReference type="GeneTree" id="ENSGT00390000013856"/>
<reference evidence="3 4" key="1">
    <citation type="journal article" date="2009" name="Science">
        <title>Genome sequence, comparative analysis, and population genetics of the domestic horse.</title>
        <authorList>
            <consortium name="Broad Institute Genome Sequencing Platform"/>
            <consortium name="Broad Institute Whole Genome Assembly Team"/>
            <person name="Wade C.M."/>
            <person name="Giulotto E."/>
            <person name="Sigurdsson S."/>
            <person name="Zoli M."/>
            <person name="Gnerre S."/>
            <person name="Imsland F."/>
            <person name="Lear T.L."/>
            <person name="Adelson D.L."/>
            <person name="Bailey E."/>
            <person name="Bellone R.R."/>
            <person name="Bloecker H."/>
            <person name="Distl O."/>
            <person name="Edgar R.C."/>
            <person name="Garber M."/>
            <person name="Leeb T."/>
            <person name="Mauceli E."/>
            <person name="MacLeod J.N."/>
            <person name="Penedo M.C.T."/>
            <person name="Raison J.M."/>
            <person name="Sharpe T."/>
            <person name="Vogel J."/>
            <person name="Andersson L."/>
            <person name="Antczak D.F."/>
            <person name="Biagi T."/>
            <person name="Binns M.M."/>
            <person name="Chowdhary B.P."/>
            <person name="Coleman S.J."/>
            <person name="Della Valle G."/>
            <person name="Fryc S."/>
            <person name="Guerin G."/>
            <person name="Hasegawa T."/>
            <person name="Hill E.W."/>
            <person name="Jurka J."/>
            <person name="Kiialainen A."/>
            <person name="Lindgren G."/>
            <person name="Liu J."/>
            <person name="Magnani E."/>
            <person name="Mickelson J.R."/>
            <person name="Murray J."/>
            <person name="Nergadze S.G."/>
            <person name="Onofrio R."/>
            <person name="Pedroni S."/>
            <person name="Piras M.F."/>
            <person name="Raudsepp T."/>
            <person name="Rocchi M."/>
            <person name="Roeed K.H."/>
            <person name="Ryder O.A."/>
            <person name="Searle S."/>
            <person name="Skow L."/>
            <person name="Swinburne J.E."/>
            <person name="Syvaenen A.C."/>
            <person name="Tozaki T."/>
            <person name="Valberg S.J."/>
            <person name="Vaudin M."/>
            <person name="White J.R."/>
            <person name="Zody M.C."/>
            <person name="Lander E.S."/>
            <person name="Lindblad-Toh K."/>
        </authorList>
    </citation>
    <scope>NUCLEOTIDE SEQUENCE [LARGE SCALE GENOMIC DNA]</scope>
    <source>
        <strain evidence="3 4">Thoroughbred</strain>
    </source>
</reference>
<evidence type="ECO:0000256" key="1">
    <source>
        <dbReference type="ARBA" id="ARBA00023254"/>
    </source>
</evidence>
<dbReference type="Pfam" id="PF13971">
    <property type="entry name" value="Mei4"/>
    <property type="match status" value="1"/>
</dbReference>
<dbReference type="AlphaFoldDB" id="F7DYT0"/>
<evidence type="ECO:0000313" key="4">
    <source>
        <dbReference type="Proteomes" id="UP000002281"/>
    </source>
</evidence>
<organism evidence="3 4">
    <name type="scientific">Equus caballus</name>
    <name type="common">Horse</name>
    <dbReference type="NCBI Taxonomy" id="9796"/>
    <lineage>
        <taxon>Eukaryota</taxon>
        <taxon>Metazoa</taxon>
        <taxon>Chordata</taxon>
        <taxon>Craniata</taxon>
        <taxon>Vertebrata</taxon>
        <taxon>Euteleostomi</taxon>
        <taxon>Mammalia</taxon>
        <taxon>Eutheria</taxon>
        <taxon>Laurasiatheria</taxon>
        <taxon>Perissodactyla</taxon>
        <taxon>Equidae</taxon>
        <taxon>Equus</taxon>
    </lineage>
</organism>
<dbReference type="VGNC" id="VGNC:51053">
    <property type="gene designation" value="MEI4"/>
</dbReference>
<dbReference type="GO" id="GO:0006310">
    <property type="term" value="P:DNA recombination"/>
    <property type="evidence" value="ECO:0007669"/>
    <property type="project" value="InterPro"/>
</dbReference>
<dbReference type="PANTHER" id="PTHR28575">
    <property type="entry name" value="MEIOSIS-SPECIFIC PROTEIN MEI4"/>
    <property type="match status" value="1"/>
</dbReference>
<keyword evidence="4" id="KW-1185">Reference proteome</keyword>
<proteinExistence type="inferred from homology"/>
<dbReference type="Ensembl" id="ENSECAT00000007041.3">
    <property type="protein sequence ID" value="ENSECAP00000005086.3"/>
    <property type="gene ID" value="ENSECAG00000007058.3"/>
</dbReference>
<sequence length="404" mass="45643">MDDQASYLRTSKLALALAIIHSKPADKSGREHAEHLARVVSGQESKWRLKVEALEAEVLQLRQKLLLSKIHSGLFDSGDPSTQLQAQEPRCSENTLSLLEDSGCGLSNEQRTEPSEMSQHFGESCTPTPFPPLPIVKRHGATPENPLSSHMQFLQHLLELKNLTESGSLKTDLSLFENDYSAVSDSVFQLLDGLIAFYRKPKFPFSSFWTEAVDTLARLISDCNLSIRILKKCSKKLEEFEKTLLQIILRNNHINRFQVQHCVSQCLVTLGSCSLLRKSIISLLLSEVNIFADDLGTINQVSTNKGLCHTVLVGNVQASYDVTRYENIFSLFWVLEQLLQKETEKGNTSSIGHDDQEIKKFLQKHDETIFQLSDAFPLFTFYLWRLGILLNSVERETVETNSFP</sequence>
<comment type="similarity">
    <text evidence="2">Belongs to the MEI4L family.</text>
</comment>
<keyword evidence="1" id="KW-0469">Meiosis</keyword>
<reference evidence="3" key="2">
    <citation type="submission" date="2025-08" db="UniProtKB">
        <authorList>
            <consortium name="Ensembl"/>
        </authorList>
    </citation>
    <scope>IDENTIFICATION</scope>
    <source>
        <strain evidence="3">Thoroughbred</strain>
    </source>
</reference>
<reference evidence="3" key="3">
    <citation type="submission" date="2025-09" db="UniProtKB">
        <authorList>
            <consortium name="Ensembl"/>
        </authorList>
    </citation>
    <scope>IDENTIFICATION</scope>
    <source>
        <strain evidence="3">Thoroughbred</strain>
    </source>
</reference>
<evidence type="ECO:0000313" key="5">
    <source>
        <dbReference type="VGNC" id="VGNC:51053"/>
    </source>
</evidence>
<dbReference type="PANTHER" id="PTHR28575:SF1">
    <property type="entry name" value="MEIOSIS-SPECIFIC PROTEIN MEI4"/>
    <property type="match status" value="1"/>
</dbReference>
<dbReference type="GO" id="GO:0042138">
    <property type="term" value="P:meiotic DNA double-strand break formation"/>
    <property type="evidence" value="ECO:0007669"/>
    <property type="project" value="InterPro"/>
</dbReference>
<name>F7DYT0_HORSE</name>
<accession>F7DYT0</accession>
<dbReference type="HOGENOM" id="CLU_055456_0_0_1"/>
<dbReference type="Bgee" id="ENSECAG00000007058">
    <property type="expression patterns" value="Expressed in articular cartilage of joint and 23 other cell types or tissues"/>
</dbReference>
<evidence type="ECO:0000256" key="2">
    <source>
        <dbReference type="ARBA" id="ARBA00093453"/>
    </source>
</evidence>
<evidence type="ECO:0000313" key="3">
    <source>
        <dbReference type="Ensembl" id="ENSECAP00000005086.3"/>
    </source>
</evidence>
<gene>
    <name evidence="3 5" type="primary">MEI4</name>
</gene>